<organism evidence="1 2">
    <name type="scientific">Salinarimonas ramus</name>
    <dbReference type="NCBI Taxonomy" id="690164"/>
    <lineage>
        <taxon>Bacteria</taxon>
        <taxon>Pseudomonadati</taxon>
        <taxon>Pseudomonadota</taxon>
        <taxon>Alphaproteobacteria</taxon>
        <taxon>Hyphomicrobiales</taxon>
        <taxon>Salinarimonadaceae</taxon>
        <taxon>Salinarimonas</taxon>
    </lineage>
</organism>
<dbReference type="Pfam" id="PF10098">
    <property type="entry name" value="DUF2336"/>
    <property type="match status" value="1"/>
</dbReference>
<gene>
    <name evidence="1" type="ORF">GCM10011322_24110</name>
</gene>
<evidence type="ECO:0000313" key="2">
    <source>
        <dbReference type="Proteomes" id="UP000600449"/>
    </source>
</evidence>
<sequence>MTPPPPPLDEDIARLSALARDGGAVAPVLLRVQADLFAASRRREEEADAFAELAIRLLPKADSDVAAHVARRVVALPETPPAVLQALAAHGGEAGRLVAALAPDLPVATDRTEPLVALARARRGDLAPSEIAALVARDDPAIDRALAENADLALGGRALADLVARARAVTPLARALLARDDLPADDAAGLYPHADEPMRTRLLVRLSAAPRADTRPAMRPRPSPETIEALLAAADRGDRALFGSALAAALGLETRPDWRFDRPERHDLLAHALRASGLGEEETIRIFLTLDPGIARSVEIVFRLVGLVRGVPRSVATRIVEAVYGVRVGARRPAAATYIPTLAPDSTHRPRFTQVLQPRSDKLDRKNGRAT</sequence>
<dbReference type="AlphaFoldDB" id="A0A917Q926"/>
<evidence type="ECO:0000313" key="1">
    <source>
        <dbReference type="EMBL" id="GGK36287.1"/>
    </source>
</evidence>
<name>A0A917Q926_9HYPH</name>
<keyword evidence="2" id="KW-1185">Reference proteome</keyword>
<dbReference type="RefSeq" id="WP_188913214.1">
    <property type="nucleotide sequence ID" value="NZ_BMMF01000006.1"/>
</dbReference>
<accession>A0A917Q926</accession>
<proteinExistence type="predicted"/>
<dbReference type="Proteomes" id="UP000600449">
    <property type="component" value="Unassembled WGS sequence"/>
</dbReference>
<dbReference type="InterPro" id="IPR019285">
    <property type="entry name" value="DUF2336"/>
</dbReference>
<evidence type="ECO:0008006" key="3">
    <source>
        <dbReference type="Google" id="ProtNLM"/>
    </source>
</evidence>
<protein>
    <recommendedName>
        <fullName evidence="3">DUF2336 domain-containing protein</fullName>
    </recommendedName>
</protein>
<comment type="caution">
    <text evidence="1">The sequence shown here is derived from an EMBL/GenBank/DDBJ whole genome shotgun (WGS) entry which is preliminary data.</text>
</comment>
<dbReference type="EMBL" id="BMMF01000006">
    <property type="protein sequence ID" value="GGK36287.1"/>
    <property type="molecule type" value="Genomic_DNA"/>
</dbReference>
<reference evidence="1 2" key="1">
    <citation type="journal article" date="2014" name="Int. J. Syst. Evol. Microbiol.">
        <title>Complete genome sequence of Corynebacterium casei LMG S-19264T (=DSM 44701T), isolated from a smear-ripened cheese.</title>
        <authorList>
            <consortium name="US DOE Joint Genome Institute (JGI-PGF)"/>
            <person name="Walter F."/>
            <person name="Albersmeier A."/>
            <person name="Kalinowski J."/>
            <person name="Ruckert C."/>
        </authorList>
    </citation>
    <scope>NUCLEOTIDE SEQUENCE [LARGE SCALE GENOMIC DNA]</scope>
    <source>
        <strain evidence="1 2">CGMCC 1.9161</strain>
    </source>
</reference>